<protein>
    <submittedName>
        <fullName evidence="1">Uncharacterized protein</fullName>
    </submittedName>
</protein>
<proteinExistence type="predicted"/>
<keyword evidence="2" id="KW-1185">Reference proteome</keyword>
<sequence length="255" mass="30191">MNRILQWLWFFLNNRDYRRYCWARRTKRDAVCLELQQQYPGLTELFDDWGDIHAVDLFGDAAAQREWWEPRSHLFWDLPHIKWIEEPSEYKPRAGYMLVELPLMKTKAEALRMFEKFLDLNETGRKRAHESTKPQFRLIMQKRPGSKYHYHPEGWKLSTATRKALAKAAYVGRLRYRKTPAGKPLSLTDKVLAIKEDPKNPFGWSLTEQDKRDIAKGVYKKGLFGGSEVTLVKRAQKDFDAYVRNTIYGRFPDNS</sequence>
<organism evidence="1 2">
    <name type="scientific">Leptothrix discophora</name>
    <dbReference type="NCBI Taxonomy" id="89"/>
    <lineage>
        <taxon>Bacteria</taxon>
        <taxon>Pseudomonadati</taxon>
        <taxon>Pseudomonadota</taxon>
        <taxon>Betaproteobacteria</taxon>
        <taxon>Burkholderiales</taxon>
        <taxon>Sphaerotilaceae</taxon>
        <taxon>Leptothrix</taxon>
    </lineage>
</organism>
<accession>A0ABT9G193</accession>
<dbReference type="EMBL" id="JAUZEE010000003">
    <property type="protein sequence ID" value="MDP4300218.1"/>
    <property type="molecule type" value="Genomic_DNA"/>
</dbReference>
<gene>
    <name evidence="1" type="ORF">Q8X39_06185</name>
</gene>
<reference evidence="1 2" key="1">
    <citation type="submission" date="2023-08" db="EMBL/GenBank/DDBJ databases">
        <authorList>
            <person name="Roldan D.M."/>
            <person name="Menes R.J."/>
        </authorList>
    </citation>
    <scope>NUCLEOTIDE SEQUENCE [LARGE SCALE GENOMIC DNA]</scope>
    <source>
        <strain evidence="1 2">CCM 2812</strain>
    </source>
</reference>
<dbReference type="RefSeq" id="WP_305748785.1">
    <property type="nucleotide sequence ID" value="NZ_JAUZEE010000003.1"/>
</dbReference>
<evidence type="ECO:0000313" key="1">
    <source>
        <dbReference type="EMBL" id="MDP4300218.1"/>
    </source>
</evidence>
<dbReference type="Proteomes" id="UP001235760">
    <property type="component" value="Unassembled WGS sequence"/>
</dbReference>
<evidence type="ECO:0000313" key="2">
    <source>
        <dbReference type="Proteomes" id="UP001235760"/>
    </source>
</evidence>
<name>A0ABT9G193_LEPDI</name>
<comment type="caution">
    <text evidence="1">The sequence shown here is derived from an EMBL/GenBank/DDBJ whole genome shotgun (WGS) entry which is preliminary data.</text>
</comment>